<keyword evidence="2" id="KW-1185">Reference proteome</keyword>
<dbReference type="Pfam" id="PF15011">
    <property type="entry name" value="CA109-like"/>
    <property type="match status" value="1"/>
</dbReference>
<dbReference type="PANTHER" id="PTHR37904">
    <property type="entry name" value="OS10G0566900 PROTEIN"/>
    <property type="match status" value="1"/>
</dbReference>
<comment type="caution">
    <text evidence="1">The sequence shown here is derived from an EMBL/GenBank/DDBJ whole genome shotgun (WGS) entry which is preliminary data.</text>
</comment>
<evidence type="ECO:0000313" key="1">
    <source>
        <dbReference type="EMBL" id="KAK6939094.1"/>
    </source>
</evidence>
<protein>
    <submittedName>
        <fullName evidence="1">Ribosome biogenesis protein C1orf109-like</fullName>
    </submittedName>
</protein>
<gene>
    <name evidence="1" type="ORF">RJ641_032602</name>
</gene>
<dbReference type="PANTHER" id="PTHR37904:SF2">
    <property type="entry name" value="OS10G0566900 PROTEIN"/>
    <property type="match status" value="1"/>
</dbReference>
<evidence type="ECO:0000313" key="2">
    <source>
        <dbReference type="Proteomes" id="UP001370490"/>
    </source>
</evidence>
<dbReference type="InterPro" id="IPR038985">
    <property type="entry name" value="OPRN-like"/>
</dbReference>
<dbReference type="Proteomes" id="UP001370490">
    <property type="component" value="Unassembled WGS sequence"/>
</dbReference>
<dbReference type="AlphaFoldDB" id="A0AAN8VWJ7"/>
<dbReference type="EMBL" id="JBAMMX010000006">
    <property type="protein sequence ID" value="KAK6939094.1"/>
    <property type="molecule type" value="Genomic_DNA"/>
</dbReference>
<accession>A0AAN8VWJ7</accession>
<reference evidence="1 2" key="1">
    <citation type="submission" date="2023-12" db="EMBL/GenBank/DDBJ databases">
        <title>A high-quality genome assembly for Dillenia turbinata (Dilleniales).</title>
        <authorList>
            <person name="Chanderbali A."/>
        </authorList>
    </citation>
    <scope>NUCLEOTIDE SEQUENCE [LARGE SCALE GENOMIC DNA]</scope>
    <source>
        <strain evidence="1">LSX21</strain>
        <tissue evidence="1">Leaf</tissue>
    </source>
</reference>
<sequence length="126" mass="14344">MNRWDDLQSQLLSQFRNVSSIIERLRLISDPTNYGDLKSIVEIKEALIAKQMDSLQTLLRSMCTTMDEFHGTVSSLDKIARDGTFLNCCFKVFSLAPETSLFIKFWGISPTFLMKKVGRPKCEGSL</sequence>
<organism evidence="1 2">
    <name type="scientific">Dillenia turbinata</name>
    <dbReference type="NCBI Taxonomy" id="194707"/>
    <lineage>
        <taxon>Eukaryota</taxon>
        <taxon>Viridiplantae</taxon>
        <taxon>Streptophyta</taxon>
        <taxon>Embryophyta</taxon>
        <taxon>Tracheophyta</taxon>
        <taxon>Spermatophyta</taxon>
        <taxon>Magnoliopsida</taxon>
        <taxon>eudicotyledons</taxon>
        <taxon>Gunneridae</taxon>
        <taxon>Pentapetalae</taxon>
        <taxon>Dilleniales</taxon>
        <taxon>Dilleniaceae</taxon>
        <taxon>Dillenia</taxon>
    </lineage>
</organism>
<dbReference type="InterPro" id="IPR029159">
    <property type="entry name" value="CA109-like"/>
</dbReference>
<name>A0AAN8VWJ7_9MAGN</name>
<proteinExistence type="predicted"/>